<name>A0ABV0XT11_9TELE</name>
<dbReference type="EMBL" id="JAHRIP010011589">
    <property type="protein sequence ID" value="MEQ2284634.1"/>
    <property type="molecule type" value="Genomic_DNA"/>
</dbReference>
<organism evidence="1 2">
    <name type="scientific">Ameca splendens</name>
    <dbReference type="NCBI Taxonomy" id="208324"/>
    <lineage>
        <taxon>Eukaryota</taxon>
        <taxon>Metazoa</taxon>
        <taxon>Chordata</taxon>
        <taxon>Craniata</taxon>
        <taxon>Vertebrata</taxon>
        <taxon>Euteleostomi</taxon>
        <taxon>Actinopterygii</taxon>
        <taxon>Neopterygii</taxon>
        <taxon>Teleostei</taxon>
        <taxon>Neoteleostei</taxon>
        <taxon>Acanthomorphata</taxon>
        <taxon>Ovalentaria</taxon>
        <taxon>Atherinomorphae</taxon>
        <taxon>Cyprinodontiformes</taxon>
        <taxon>Goodeidae</taxon>
        <taxon>Ameca</taxon>
    </lineage>
</organism>
<keyword evidence="2" id="KW-1185">Reference proteome</keyword>
<gene>
    <name evidence="1" type="ORF">AMECASPLE_023594</name>
</gene>
<protein>
    <submittedName>
        <fullName evidence="1">Uncharacterized protein</fullName>
    </submittedName>
</protein>
<sequence length="92" mass="10418">MKRTEFPLSAQNKIFQSARRFYGAVLQKMLSSFPLDHPLLRDMKVLESAHLNITPGTGMSTAFQQRILELGRGGGTARSWCREMSLIFKSKT</sequence>
<comment type="caution">
    <text evidence="1">The sequence shown here is derived from an EMBL/GenBank/DDBJ whole genome shotgun (WGS) entry which is preliminary data.</text>
</comment>
<accession>A0ABV0XT11</accession>
<reference evidence="1 2" key="1">
    <citation type="submission" date="2021-06" db="EMBL/GenBank/DDBJ databases">
        <authorList>
            <person name="Palmer J.M."/>
        </authorList>
    </citation>
    <scope>NUCLEOTIDE SEQUENCE [LARGE SCALE GENOMIC DNA]</scope>
    <source>
        <strain evidence="1 2">AS_MEX2019</strain>
        <tissue evidence="1">Muscle</tissue>
    </source>
</reference>
<evidence type="ECO:0000313" key="1">
    <source>
        <dbReference type="EMBL" id="MEQ2284634.1"/>
    </source>
</evidence>
<evidence type="ECO:0000313" key="2">
    <source>
        <dbReference type="Proteomes" id="UP001469553"/>
    </source>
</evidence>
<proteinExistence type="predicted"/>
<dbReference type="Proteomes" id="UP001469553">
    <property type="component" value="Unassembled WGS sequence"/>
</dbReference>